<dbReference type="AlphaFoldDB" id="A0A8X7CAQ3"/>
<protein>
    <submittedName>
        <fullName evidence="1">Uncharacterized protein</fullName>
    </submittedName>
</protein>
<dbReference type="EMBL" id="BMAV01012882">
    <property type="protein sequence ID" value="GFY59913.1"/>
    <property type="molecule type" value="Genomic_DNA"/>
</dbReference>
<keyword evidence="2" id="KW-1185">Reference proteome</keyword>
<comment type="caution">
    <text evidence="1">The sequence shown here is derived from an EMBL/GenBank/DDBJ whole genome shotgun (WGS) entry which is preliminary data.</text>
</comment>
<reference evidence="1" key="1">
    <citation type="submission" date="2020-08" db="EMBL/GenBank/DDBJ databases">
        <title>Multicomponent nature underlies the extraordinary mechanical properties of spider dragline silk.</title>
        <authorList>
            <person name="Kono N."/>
            <person name="Nakamura H."/>
            <person name="Mori M."/>
            <person name="Yoshida Y."/>
            <person name="Ohtoshi R."/>
            <person name="Malay A.D."/>
            <person name="Moran D.A.P."/>
            <person name="Tomita M."/>
            <person name="Numata K."/>
            <person name="Arakawa K."/>
        </authorList>
    </citation>
    <scope>NUCLEOTIDE SEQUENCE</scope>
</reference>
<proteinExistence type="predicted"/>
<gene>
    <name evidence="1" type="ORF">TNIN_296941</name>
</gene>
<accession>A0A8X7CAQ3</accession>
<organism evidence="1 2">
    <name type="scientific">Trichonephila inaurata madagascariensis</name>
    <dbReference type="NCBI Taxonomy" id="2747483"/>
    <lineage>
        <taxon>Eukaryota</taxon>
        <taxon>Metazoa</taxon>
        <taxon>Ecdysozoa</taxon>
        <taxon>Arthropoda</taxon>
        <taxon>Chelicerata</taxon>
        <taxon>Arachnida</taxon>
        <taxon>Araneae</taxon>
        <taxon>Araneomorphae</taxon>
        <taxon>Entelegynae</taxon>
        <taxon>Araneoidea</taxon>
        <taxon>Nephilidae</taxon>
        <taxon>Trichonephila</taxon>
        <taxon>Trichonephila inaurata</taxon>
    </lineage>
</organism>
<evidence type="ECO:0000313" key="1">
    <source>
        <dbReference type="EMBL" id="GFY59913.1"/>
    </source>
</evidence>
<sequence length="90" mass="10229">MVYAGEVTCRLNRTPSSAVIVGRHAMVLAARQQALRIKSVVVELRNFLVRLVLLPWQRGRPPLEERTSHPIAQFICRQDAAIMCCFLNEI</sequence>
<dbReference type="Proteomes" id="UP000886998">
    <property type="component" value="Unassembled WGS sequence"/>
</dbReference>
<evidence type="ECO:0000313" key="2">
    <source>
        <dbReference type="Proteomes" id="UP000886998"/>
    </source>
</evidence>
<name>A0A8X7CAQ3_9ARAC</name>